<dbReference type="InterPro" id="IPR023696">
    <property type="entry name" value="Ureohydrolase_dom_sf"/>
</dbReference>
<comment type="caution">
    <text evidence="12">The sequence shown here is derived from an EMBL/GenBank/DDBJ whole genome shotgun (WGS) entry which is preliminary data.</text>
</comment>
<proteinExistence type="inferred from homology"/>
<organism evidence="12 13">
    <name type="scientific">Rhizopus oryzae</name>
    <name type="common">Mucormycosis agent</name>
    <name type="synonym">Rhizopus arrhizus var. delemar</name>
    <dbReference type="NCBI Taxonomy" id="64495"/>
    <lineage>
        <taxon>Eukaryota</taxon>
        <taxon>Fungi</taxon>
        <taxon>Fungi incertae sedis</taxon>
        <taxon>Mucoromycota</taxon>
        <taxon>Mucoromycotina</taxon>
        <taxon>Mucoromycetes</taxon>
        <taxon>Mucorales</taxon>
        <taxon>Mucorineae</taxon>
        <taxon>Rhizopodaceae</taxon>
        <taxon>Rhizopus</taxon>
    </lineage>
</organism>
<dbReference type="InterPro" id="IPR003084">
    <property type="entry name" value="HDAC_I/II"/>
</dbReference>
<feature type="compositionally biased region" description="Basic and acidic residues" evidence="10">
    <location>
        <begin position="558"/>
        <end position="570"/>
    </location>
</feature>
<evidence type="ECO:0000256" key="10">
    <source>
        <dbReference type="SAM" id="MobiDB-lite"/>
    </source>
</evidence>
<evidence type="ECO:0000256" key="1">
    <source>
        <dbReference type="ARBA" id="ARBA00004123"/>
    </source>
</evidence>
<feature type="compositionally biased region" description="Acidic residues" evidence="10">
    <location>
        <begin position="577"/>
        <end position="586"/>
    </location>
</feature>
<dbReference type="GO" id="GO:0031507">
    <property type="term" value="P:heterochromatin formation"/>
    <property type="evidence" value="ECO:0007669"/>
    <property type="project" value="TreeGrafter"/>
</dbReference>
<keyword evidence="8" id="KW-0539">Nucleus</keyword>
<gene>
    <name evidence="12" type="ORF">G6F64_005451</name>
</gene>
<dbReference type="PANTHER" id="PTHR10625:SF10">
    <property type="entry name" value="HISTONE DEACETYLASE HDAC1"/>
    <property type="match status" value="1"/>
</dbReference>
<comment type="subcellular location">
    <subcellularLocation>
        <location evidence="1">Nucleus</location>
    </subcellularLocation>
</comment>
<feature type="compositionally biased region" description="Acidic residues" evidence="10">
    <location>
        <begin position="388"/>
        <end position="397"/>
    </location>
</feature>
<feature type="compositionally biased region" description="Acidic residues" evidence="10">
    <location>
        <begin position="469"/>
        <end position="483"/>
    </location>
</feature>
<evidence type="ECO:0000313" key="12">
    <source>
        <dbReference type="EMBL" id="KAG1309261.1"/>
    </source>
</evidence>
<feature type="region of interest" description="Disordered" evidence="10">
    <location>
        <begin position="376"/>
        <end position="586"/>
    </location>
</feature>
<dbReference type="EMBL" id="JAANQT010000663">
    <property type="protein sequence ID" value="KAG1309261.1"/>
    <property type="molecule type" value="Genomic_DNA"/>
</dbReference>
<dbReference type="PANTHER" id="PTHR10625">
    <property type="entry name" value="HISTONE DEACETYLASE HDAC1-RELATED"/>
    <property type="match status" value="1"/>
</dbReference>
<feature type="compositionally biased region" description="Low complexity" evidence="10">
    <location>
        <begin position="522"/>
        <end position="533"/>
    </location>
</feature>
<dbReference type="AlphaFoldDB" id="A0A9P6XAL0"/>
<dbReference type="Pfam" id="PF00850">
    <property type="entry name" value="Hist_deacetyl"/>
    <property type="match status" value="1"/>
</dbReference>
<evidence type="ECO:0000313" key="13">
    <source>
        <dbReference type="Proteomes" id="UP000716291"/>
    </source>
</evidence>
<evidence type="ECO:0000256" key="9">
    <source>
        <dbReference type="ARBA" id="ARBA00061569"/>
    </source>
</evidence>
<feature type="domain" description="Histone deacetylase" evidence="11">
    <location>
        <begin position="26"/>
        <end position="315"/>
    </location>
</feature>
<dbReference type="InterPro" id="IPR023801">
    <property type="entry name" value="His_deacetylse_dom"/>
</dbReference>
<sequence length="586" mass="67005">MPSEDKKRVCYFYDANVGNYHYGPGHPMRPHRIRMCHGLVMNYGLYKKMEIYRAKPANKWEMTQFHTDDYIDFLSRVTPENMDQYQKEQAKFNVGDDSPVFEGLFEYCGLSAGGSMEGAARLNRGLCDIAINWAGGLHHAKKSEASGFCYVNDIVLGILELLRYYARVLYIDIDVHHGDGVEEAFYTTDRVMTVSFHKYGEFFPGTGELKDVGVQKGKYYSVNVPLRDGIDDESYRTTFEPVIEKVMEWYRPAAVVLQCGGDSLSGDKLGCFNLSMKGHANCVRFVKKFNLPTLVLGGGGYTMRNVARAWAYETGVVVGQDIGPEMPYNDYYEYFGPDYKLDVRPSNMENLNTPDYLEKIKTQVFENLSRTLFAPSVQMQEVPRDMDMSEDEDEQDADDRYSQNFWDRRIVPDNEYYDSDEGEAQGTMENIKSGHERNYDEEEDKEEQEQKESRTMSPMSTNDVKISQEEENEIEETLREEEDKEIKEEQVEGSDMLIDTNESKSTQNEDVQMEDAHQTKANSTTGTTENNNGVIKSATESEEEGEVKSIHSQQSPNIKEEVETQNETKESSSPYEDALEDGEIAE</sequence>
<evidence type="ECO:0000256" key="8">
    <source>
        <dbReference type="ARBA" id="ARBA00023242"/>
    </source>
</evidence>
<comment type="similarity">
    <text evidence="9">Belongs to the histone deacetylase family. HD Type 1 subfamily.</text>
</comment>
<evidence type="ECO:0000256" key="5">
    <source>
        <dbReference type="ARBA" id="ARBA00022853"/>
    </source>
</evidence>
<dbReference type="FunFam" id="3.40.800.20:FF:000001">
    <property type="entry name" value="Histone deacetylase"/>
    <property type="match status" value="1"/>
</dbReference>
<dbReference type="PRINTS" id="PR01271">
    <property type="entry name" value="HISDACETLASE"/>
</dbReference>
<dbReference type="Proteomes" id="UP000716291">
    <property type="component" value="Unassembled WGS sequence"/>
</dbReference>
<dbReference type="OrthoDB" id="1918432at2759"/>
<reference evidence="12" key="1">
    <citation type="journal article" date="2020" name="Microb. Genom.">
        <title>Genetic diversity of clinical and environmental Mucorales isolates obtained from an investigation of mucormycosis cases among solid organ transplant recipients.</title>
        <authorList>
            <person name="Nguyen M.H."/>
            <person name="Kaul D."/>
            <person name="Muto C."/>
            <person name="Cheng S.J."/>
            <person name="Richter R.A."/>
            <person name="Bruno V.M."/>
            <person name="Liu G."/>
            <person name="Beyhan S."/>
            <person name="Sundermann A.J."/>
            <person name="Mounaud S."/>
            <person name="Pasculle A.W."/>
            <person name="Nierman W.C."/>
            <person name="Driscoll E."/>
            <person name="Cumbie R."/>
            <person name="Clancy C.J."/>
            <person name="Dupont C.L."/>
        </authorList>
    </citation>
    <scope>NUCLEOTIDE SEQUENCE</scope>
    <source>
        <strain evidence="12">GL11</strain>
    </source>
</reference>
<evidence type="ECO:0000256" key="6">
    <source>
        <dbReference type="ARBA" id="ARBA00023015"/>
    </source>
</evidence>
<dbReference type="SUPFAM" id="SSF52768">
    <property type="entry name" value="Arginase/deacetylase"/>
    <property type="match status" value="1"/>
</dbReference>
<protein>
    <recommendedName>
        <fullName evidence="2">histone deacetylase</fullName>
        <ecNumber evidence="2">3.5.1.98</ecNumber>
    </recommendedName>
</protein>
<keyword evidence="5" id="KW-0156">Chromatin regulator</keyword>
<accession>A0A9P6XAL0</accession>
<keyword evidence="6" id="KW-0805">Transcription regulation</keyword>
<feature type="compositionally biased region" description="Polar residues" evidence="10">
    <location>
        <begin position="455"/>
        <end position="465"/>
    </location>
</feature>
<keyword evidence="4" id="KW-0378">Hydrolase</keyword>
<dbReference type="PRINTS" id="PR01270">
    <property type="entry name" value="HDASUPER"/>
</dbReference>
<evidence type="ECO:0000259" key="11">
    <source>
        <dbReference type="Pfam" id="PF00850"/>
    </source>
</evidence>
<feature type="compositionally biased region" description="Basic and acidic residues" evidence="10">
    <location>
        <begin position="398"/>
        <end position="412"/>
    </location>
</feature>
<evidence type="ECO:0000256" key="4">
    <source>
        <dbReference type="ARBA" id="ARBA00022801"/>
    </source>
</evidence>
<dbReference type="EC" id="3.5.1.98" evidence="2"/>
<dbReference type="GO" id="GO:0141221">
    <property type="term" value="F:histone deacetylase activity, hydrolytic mechanism"/>
    <property type="evidence" value="ECO:0007669"/>
    <property type="project" value="UniProtKB-EC"/>
</dbReference>
<dbReference type="Gene3D" id="3.40.800.20">
    <property type="entry name" value="Histone deacetylase domain"/>
    <property type="match status" value="1"/>
</dbReference>
<name>A0A9P6XAL0_RHIOR</name>
<evidence type="ECO:0000256" key="7">
    <source>
        <dbReference type="ARBA" id="ARBA00023163"/>
    </source>
</evidence>
<dbReference type="InterPro" id="IPR037138">
    <property type="entry name" value="His_deacetylse_dom_sf"/>
</dbReference>
<dbReference type="GO" id="GO:0032221">
    <property type="term" value="C:Rpd3S complex"/>
    <property type="evidence" value="ECO:0007669"/>
    <property type="project" value="UniProtKB-ARBA"/>
</dbReference>
<evidence type="ECO:0000256" key="3">
    <source>
        <dbReference type="ARBA" id="ARBA00022491"/>
    </source>
</evidence>
<keyword evidence="3" id="KW-0678">Repressor</keyword>
<dbReference type="GO" id="GO:0070210">
    <property type="term" value="C:Rpd3L-Expanded complex"/>
    <property type="evidence" value="ECO:0007669"/>
    <property type="project" value="TreeGrafter"/>
</dbReference>
<dbReference type="InterPro" id="IPR000286">
    <property type="entry name" value="HDACs"/>
</dbReference>
<evidence type="ECO:0000256" key="2">
    <source>
        <dbReference type="ARBA" id="ARBA00012111"/>
    </source>
</evidence>
<keyword evidence="13" id="KW-1185">Reference proteome</keyword>
<keyword evidence="7" id="KW-0804">Transcription</keyword>